<gene>
    <name evidence="1" type="ORF">H1S01_18525</name>
</gene>
<evidence type="ECO:0000313" key="2">
    <source>
        <dbReference type="Proteomes" id="UP000617402"/>
    </source>
</evidence>
<protein>
    <submittedName>
        <fullName evidence="1">Uncharacterized protein</fullName>
    </submittedName>
</protein>
<dbReference type="RefSeq" id="WP_188041877.1">
    <property type="nucleotide sequence ID" value="NZ_JACVHF010000038.1"/>
</dbReference>
<accession>A0ABR7T6S3</accession>
<evidence type="ECO:0000313" key="1">
    <source>
        <dbReference type="EMBL" id="MBC9786455.1"/>
    </source>
</evidence>
<reference evidence="1 2" key="1">
    <citation type="submission" date="2020-07" db="EMBL/GenBank/DDBJ databases">
        <title>Draft whole-genome sequence of Heliobacterium chlorum DSM 3682, type strain.</title>
        <authorList>
            <person name="Kyndt J.A."/>
            <person name="Meyer T.E."/>
            <person name="Imhoff J.F."/>
        </authorList>
    </citation>
    <scope>NUCLEOTIDE SEQUENCE [LARGE SCALE GENOMIC DNA]</scope>
    <source>
        <strain evidence="1 2">DSM 3682</strain>
    </source>
</reference>
<keyword evidence="2" id="KW-1185">Reference proteome</keyword>
<feature type="non-terminal residue" evidence="1">
    <location>
        <position position="1"/>
    </location>
</feature>
<sequence>AIHFKIFSGENGELRHGMYGSGYTTIEYSGEMISKMYRYLPPAGTTQGGIRDVLTYTWNGEYLKRGGL</sequence>
<dbReference type="Proteomes" id="UP000617402">
    <property type="component" value="Unassembled WGS sequence"/>
</dbReference>
<name>A0ABR7T6S3_HELCL</name>
<comment type="caution">
    <text evidence="1">The sequence shown here is derived from an EMBL/GenBank/DDBJ whole genome shotgun (WGS) entry which is preliminary data.</text>
</comment>
<organism evidence="1 2">
    <name type="scientific">Heliobacterium chlorum</name>
    <dbReference type="NCBI Taxonomy" id="2698"/>
    <lineage>
        <taxon>Bacteria</taxon>
        <taxon>Bacillati</taxon>
        <taxon>Bacillota</taxon>
        <taxon>Clostridia</taxon>
        <taxon>Eubacteriales</taxon>
        <taxon>Heliobacteriaceae</taxon>
        <taxon>Heliobacterium</taxon>
    </lineage>
</organism>
<dbReference type="EMBL" id="JACVHF010000038">
    <property type="protein sequence ID" value="MBC9786455.1"/>
    <property type="molecule type" value="Genomic_DNA"/>
</dbReference>
<proteinExistence type="predicted"/>